<name>A0A2T8KMX7_9POAL</name>
<proteinExistence type="predicted"/>
<evidence type="ECO:0000313" key="1">
    <source>
        <dbReference type="EMBL" id="PVH63535.1"/>
    </source>
</evidence>
<protein>
    <recommendedName>
        <fullName evidence="2">NB-ARC domain-containing protein</fullName>
    </recommendedName>
</protein>
<reference evidence="1" key="1">
    <citation type="submission" date="2018-04" db="EMBL/GenBank/DDBJ databases">
        <title>WGS assembly of Panicum hallii.</title>
        <authorList>
            <person name="Lovell J."/>
            <person name="Jenkins J."/>
            <person name="Lowry D."/>
            <person name="Mamidi S."/>
            <person name="Sreedasyam A."/>
            <person name="Weng X."/>
            <person name="Barry K."/>
            <person name="Bonette J."/>
            <person name="Campitelli B."/>
            <person name="Daum C."/>
            <person name="Gordon S."/>
            <person name="Gould B."/>
            <person name="Lipzen A."/>
            <person name="Macqueen A."/>
            <person name="Palacio-Mejia J."/>
            <person name="Plott C."/>
            <person name="Shakirov E."/>
            <person name="Shu S."/>
            <person name="Yoshinaga Y."/>
            <person name="Zane M."/>
            <person name="Rokhsar D."/>
            <person name="Grimwood J."/>
            <person name="Schmutz J."/>
            <person name="Juenger T."/>
        </authorList>
    </citation>
    <scope>NUCLEOTIDE SEQUENCE [LARGE SCALE GENOMIC DNA]</scope>
    <source>
        <strain evidence="1">FIL2</strain>
    </source>
</reference>
<organism evidence="1">
    <name type="scientific">Panicum hallii</name>
    <dbReference type="NCBI Taxonomy" id="206008"/>
    <lineage>
        <taxon>Eukaryota</taxon>
        <taxon>Viridiplantae</taxon>
        <taxon>Streptophyta</taxon>
        <taxon>Embryophyta</taxon>
        <taxon>Tracheophyta</taxon>
        <taxon>Spermatophyta</taxon>
        <taxon>Magnoliopsida</taxon>
        <taxon>Liliopsida</taxon>
        <taxon>Poales</taxon>
        <taxon>Poaceae</taxon>
        <taxon>PACMAD clade</taxon>
        <taxon>Panicoideae</taxon>
        <taxon>Panicodae</taxon>
        <taxon>Paniceae</taxon>
        <taxon>Panicinae</taxon>
        <taxon>Panicum</taxon>
        <taxon>Panicum sect. Panicum</taxon>
    </lineage>
</organism>
<dbReference type="AlphaFoldDB" id="A0A2T8KMX7"/>
<dbReference type="PANTHER" id="PTHR36766:SF30">
    <property type="entry name" value="TIR-NBS TYPE DISEASE RESISTANCE PROTEIN-RELATED"/>
    <property type="match status" value="1"/>
</dbReference>
<sequence length="488" mass="53164">MPGGLGHLTLVEMPKFEAWLDTDVVQGEGPIFPEVEELEIRACGSLTALPKAASVITESSGGVDTKFRSAFPALRNMTLRYLNMFDRWEAAEGTPGEEVTFPLLEDLEIIACPKLTGLPETPRLGKLAIEGGGQQISLQAASRCIPSLSSLRLDVSPDDTETTLLHVKQKWDHELPLAAMRLTRCDLLFSSHPDALALWTCFARLVDLTILNCDALVYWPENVFQVLVSLRRLSIWSCSKLTGHTQASDRQSAPEGGGLPPRLESLQISGCTSLVEVPNLPASLKTLEIAVCGDNLKSIIFGQHEYVMPVGGEGVVQPDTSSLIPGSSGSEATASTAVLKLSSAANHRSLPCLESLFIGCCFRLSEVANLPPSIKTLDIFGCGNLQSLLGKLDVVQKLNITSCRRLESLESCVGELRSLEELRLLHCRSLVSLPDGPQAYSSLRVLQIQDCDGIKLLPRSLRSRLDCLEEKHLDARYEGNLQFPACFF</sequence>
<evidence type="ECO:0008006" key="2">
    <source>
        <dbReference type="Google" id="ProtNLM"/>
    </source>
</evidence>
<dbReference type="SUPFAM" id="SSF52047">
    <property type="entry name" value="RNI-like"/>
    <property type="match status" value="1"/>
</dbReference>
<dbReference type="Gene3D" id="3.80.10.10">
    <property type="entry name" value="Ribonuclease Inhibitor"/>
    <property type="match status" value="2"/>
</dbReference>
<dbReference type="Gramene" id="PVH63535">
    <property type="protein sequence ID" value="PVH63535"/>
    <property type="gene ID" value="PAHAL_2G050200"/>
</dbReference>
<dbReference type="Proteomes" id="UP000243499">
    <property type="component" value="Chromosome 2"/>
</dbReference>
<gene>
    <name evidence="1" type="ORF">PAHAL_2G050200</name>
</gene>
<accession>A0A2T8KMX7</accession>
<dbReference type="PANTHER" id="PTHR36766">
    <property type="entry name" value="PLANT BROAD-SPECTRUM MILDEW RESISTANCE PROTEIN RPW8"/>
    <property type="match status" value="1"/>
</dbReference>
<dbReference type="EMBL" id="CM008047">
    <property type="protein sequence ID" value="PVH63535.1"/>
    <property type="molecule type" value="Genomic_DNA"/>
</dbReference>
<dbReference type="InterPro" id="IPR032675">
    <property type="entry name" value="LRR_dom_sf"/>
</dbReference>